<dbReference type="InterPro" id="IPR041373">
    <property type="entry name" value="RT_RNaseH"/>
</dbReference>
<dbReference type="GO" id="GO:0016787">
    <property type="term" value="F:hydrolase activity"/>
    <property type="evidence" value="ECO:0007669"/>
    <property type="project" value="UniProtKB-KW"/>
</dbReference>
<dbReference type="InterPro" id="IPR041588">
    <property type="entry name" value="Integrase_H2C2"/>
</dbReference>
<dbReference type="GO" id="GO:0004519">
    <property type="term" value="F:endonuclease activity"/>
    <property type="evidence" value="ECO:0007669"/>
    <property type="project" value="UniProtKB-KW"/>
</dbReference>
<keyword evidence="5" id="KW-0378">Hydrolase</keyword>
<evidence type="ECO:0000313" key="11">
    <source>
        <dbReference type="EMBL" id="RDX63883.1"/>
    </source>
</evidence>
<name>A0A371ECX6_MUCPR</name>
<dbReference type="Proteomes" id="UP000257109">
    <property type="component" value="Unassembled WGS sequence"/>
</dbReference>
<dbReference type="Pfam" id="PF17921">
    <property type="entry name" value="Integrase_H2C2"/>
    <property type="match status" value="1"/>
</dbReference>
<dbReference type="OrthoDB" id="425619at2759"/>
<sequence length="364" mass="41972">MRRTPRKSLPNLEKKKVIQCPVLALPNFLSLLSWTSMRPMQRRGTQFNYSTYDKELYALVWALQVWRHCLLSNKFIVSNNHDLLKYLNGQHKLNKRHSKWVDFLEQFLHVIKHKQGKANVVADALSRMHALLELYVNNNDFIEAYDSCSFSANGCFFRHEGFLFKEKCLCVPKSSMRELLVKEAHKGGLMGHFGVRKTYKALYEHFYWPRMKRDIHHVCERCLVYKMAKSQRHRLVVCIALSQFLLHPGLTFLWTLCLDCDRLIFSRLNAHQITKANYSIVNPSSIRPNPIQFPHSSSQSISALGILMTIAKECFGISIGPLSQTSASQYQTCTSSIERNIDAAPSTSVDGEKQEQDNENDDNA</sequence>
<dbReference type="EMBL" id="QJKJ01014660">
    <property type="protein sequence ID" value="RDX63883.1"/>
    <property type="molecule type" value="Genomic_DNA"/>
</dbReference>
<proteinExistence type="predicted"/>
<feature type="region of interest" description="Disordered" evidence="7">
    <location>
        <begin position="341"/>
        <end position="364"/>
    </location>
</feature>
<evidence type="ECO:0000256" key="2">
    <source>
        <dbReference type="ARBA" id="ARBA00022695"/>
    </source>
</evidence>
<dbReference type="SUPFAM" id="SSF56672">
    <property type="entry name" value="DNA/RNA polymerases"/>
    <property type="match status" value="1"/>
</dbReference>
<keyword evidence="4" id="KW-0255">Endonuclease</keyword>
<reference evidence="11" key="1">
    <citation type="submission" date="2018-05" db="EMBL/GenBank/DDBJ databases">
        <title>Draft genome of Mucuna pruriens seed.</title>
        <authorList>
            <person name="Nnadi N.E."/>
            <person name="Vos R."/>
            <person name="Hasami M.H."/>
            <person name="Devisetty U.K."/>
            <person name="Aguiy J.C."/>
        </authorList>
    </citation>
    <scope>NUCLEOTIDE SEQUENCE [LARGE SCALE GENOMIC DNA]</scope>
    <source>
        <strain evidence="11">JCA_2017</strain>
    </source>
</reference>
<evidence type="ECO:0000259" key="10">
    <source>
        <dbReference type="Pfam" id="PF17921"/>
    </source>
</evidence>
<evidence type="ECO:0000256" key="4">
    <source>
        <dbReference type="ARBA" id="ARBA00022759"/>
    </source>
</evidence>
<keyword evidence="12" id="KW-1185">Reference proteome</keyword>
<evidence type="ECO:0000256" key="8">
    <source>
        <dbReference type="SAM" id="Phobius"/>
    </source>
</evidence>
<keyword evidence="3" id="KW-0540">Nuclease</keyword>
<accession>A0A371ECX6</accession>
<evidence type="ECO:0000259" key="9">
    <source>
        <dbReference type="Pfam" id="PF17917"/>
    </source>
</evidence>
<evidence type="ECO:0000256" key="7">
    <source>
        <dbReference type="SAM" id="MobiDB-lite"/>
    </source>
</evidence>
<protein>
    <submittedName>
        <fullName evidence="11">Tf2-6</fullName>
    </submittedName>
</protein>
<dbReference type="Gene3D" id="1.10.340.70">
    <property type="match status" value="1"/>
</dbReference>
<keyword evidence="8" id="KW-1133">Transmembrane helix</keyword>
<feature type="domain" description="Reverse transcriptase RNase H-like" evidence="9">
    <location>
        <begin position="44"/>
        <end position="107"/>
    </location>
</feature>
<dbReference type="Pfam" id="PF17917">
    <property type="entry name" value="RT_RNaseH"/>
    <property type="match status" value="1"/>
</dbReference>
<dbReference type="AlphaFoldDB" id="A0A371ECX6"/>
<gene>
    <name evidence="11" type="primary">Tf2-6</name>
    <name evidence="11" type="ORF">CR513_57627</name>
</gene>
<dbReference type="PANTHER" id="PTHR35046:SF9">
    <property type="entry name" value="RNA-DIRECTED DNA POLYMERASE"/>
    <property type="match status" value="1"/>
</dbReference>
<dbReference type="PANTHER" id="PTHR35046">
    <property type="entry name" value="ZINC KNUCKLE (CCHC-TYPE) FAMILY PROTEIN"/>
    <property type="match status" value="1"/>
</dbReference>
<dbReference type="CDD" id="cd09274">
    <property type="entry name" value="RNase_HI_RT_Ty3"/>
    <property type="match status" value="1"/>
</dbReference>
<keyword evidence="6" id="KW-0695">RNA-directed DNA polymerase</keyword>
<dbReference type="InterPro" id="IPR043502">
    <property type="entry name" value="DNA/RNA_pol_sf"/>
</dbReference>
<feature type="domain" description="Integrase zinc-binding" evidence="10">
    <location>
        <begin position="173"/>
        <end position="230"/>
    </location>
</feature>
<keyword evidence="1" id="KW-0808">Transferase</keyword>
<evidence type="ECO:0000256" key="1">
    <source>
        <dbReference type="ARBA" id="ARBA00022679"/>
    </source>
</evidence>
<organism evidence="11 12">
    <name type="scientific">Mucuna pruriens</name>
    <name type="common">Velvet bean</name>
    <name type="synonym">Dolichos pruriens</name>
    <dbReference type="NCBI Taxonomy" id="157652"/>
    <lineage>
        <taxon>Eukaryota</taxon>
        <taxon>Viridiplantae</taxon>
        <taxon>Streptophyta</taxon>
        <taxon>Embryophyta</taxon>
        <taxon>Tracheophyta</taxon>
        <taxon>Spermatophyta</taxon>
        <taxon>Magnoliopsida</taxon>
        <taxon>eudicotyledons</taxon>
        <taxon>Gunneridae</taxon>
        <taxon>Pentapetalae</taxon>
        <taxon>rosids</taxon>
        <taxon>fabids</taxon>
        <taxon>Fabales</taxon>
        <taxon>Fabaceae</taxon>
        <taxon>Papilionoideae</taxon>
        <taxon>50 kb inversion clade</taxon>
        <taxon>NPAAA clade</taxon>
        <taxon>indigoferoid/millettioid clade</taxon>
        <taxon>Phaseoleae</taxon>
        <taxon>Mucuna</taxon>
    </lineage>
</organism>
<feature type="non-terminal residue" evidence="11">
    <location>
        <position position="1"/>
    </location>
</feature>
<keyword evidence="2" id="KW-0548">Nucleotidyltransferase</keyword>
<evidence type="ECO:0000256" key="3">
    <source>
        <dbReference type="ARBA" id="ARBA00022722"/>
    </source>
</evidence>
<dbReference type="FunFam" id="1.10.340.70:FF:000001">
    <property type="entry name" value="Retrovirus-related Pol polyprotein from transposon gypsy-like Protein"/>
    <property type="match status" value="1"/>
</dbReference>
<evidence type="ECO:0000256" key="6">
    <source>
        <dbReference type="ARBA" id="ARBA00022918"/>
    </source>
</evidence>
<keyword evidence="8" id="KW-0472">Membrane</keyword>
<keyword evidence="8" id="KW-0812">Transmembrane</keyword>
<evidence type="ECO:0000313" key="12">
    <source>
        <dbReference type="Proteomes" id="UP000257109"/>
    </source>
</evidence>
<feature type="transmembrane region" description="Helical" evidence="8">
    <location>
        <begin position="235"/>
        <end position="256"/>
    </location>
</feature>
<evidence type="ECO:0000256" key="5">
    <source>
        <dbReference type="ARBA" id="ARBA00022801"/>
    </source>
</evidence>
<dbReference type="GO" id="GO:0003964">
    <property type="term" value="F:RNA-directed DNA polymerase activity"/>
    <property type="evidence" value="ECO:0007669"/>
    <property type="project" value="UniProtKB-KW"/>
</dbReference>
<comment type="caution">
    <text evidence="11">The sequence shown here is derived from an EMBL/GenBank/DDBJ whole genome shotgun (WGS) entry which is preliminary data.</text>
</comment>